<proteinExistence type="inferred from homology"/>
<evidence type="ECO:0000256" key="3">
    <source>
        <dbReference type="PROSITE-ProRule" id="PRU00290"/>
    </source>
</evidence>
<accession>A0AA97MX67</accession>
<protein>
    <submittedName>
        <fullName evidence="8">VAMP5 protein</fullName>
    </submittedName>
</protein>
<feature type="non-terminal residue" evidence="8">
    <location>
        <position position="1"/>
    </location>
</feature>
<comment type="subcellular location">
    <subcellularLocation>
        <location evidence="2">Endomembrane system</location>
        <topology evidence="2">Single-pass type IV membrane protein</topology>
    </subcellularLocation>
</comment>
<comment type="similarity">
    <text evidence="1">Belongs to the synaptobrevin family.</text>
</comment>
<feature type="region of interest" description="Disordered" evidence="5">
    <location>
        <begin position="1"/>
        <end position="23"/>
    </location>
</feature>
<keyword evidence="9" id="KW-1185">Reference proteome</keyword>
<feature type="non-terminal residue" evidence="8">
    <location>
        <position position="258"/>
    </location>
</feature>
<dbReference type="SUPFAM" id="SSF58038">
    <property type="entry name" value="SNARE fusion complex"/>
    <property type="match status" value="1"/>
</dbReference>
<dbReference type="GO" id="GO:0043001">
    <property type="term" value="P:Golgi to plasma membrane protein transport"/>
    <property type="evidence" value="ECO:0007669"/>
    <property type="project" value="TreeGrafter"/>
</dbReference>
<feature type="compositionally biased region" description="Low complexity" evidence="5">
    <location>
        <begin position="234"/>
        <end position="248"/>
    </location>
</feature>
<organism evidence="8">
    <name type="scientific">Menura novaehollandiae</name>
    <name type="common">superb lyrebird</name>
    <dbReference type="NCBI Taxonomy" id="47692"/>
    <lineage>
        <taxon>Eukaryota</taxon>
        <taxon>Metazoa</taxon>
        <taxon>Chordata</taxon>
        <taxon>Craniata</taxon>
        <taxon>Vertebrata</taxon>
        <taxon>Euteleostomi</taxon>
        <taxon>Archelosauria</taxon>
        <taxon>Archosauria</taxon>
        <taxon>Dinosauria</taxon>
        <taxon>Saurischia</taxon>
        <taxon>Theropoda</taxon>
        <taxon>Coelurosauria</taxon>
        <taxon>Aves</taxon>
        <taxon>Neognathae</taxon>
        <taxon>Neoaves</taxon>
        <taxon>Telluraves</taxon>
        <taxon>Australaves</taxon>
        <taxon>Passeriformes</taxon>
        <taxon>Menuridae</taxon>
        <taxon>Menura</taxon>
    </lineage>
</organism>
<dbReference type="PROSITE" id="PS50892">
    <property type="entry name" value="V_SNARE"/>
    <property type="match status" value="1"/>
</dbReference>
<gene>
    <name evidence="8" type="primary">Vamp5</name>
    <name evidence="8" type="ORF">MENNOV_R15667</name>
</gene>
<dbReference type="InterPro" id="IPR042855">
    <property type="entry name" value="V_SNARE_CC"/>
</dbReference>
<evidence type="ECO:0000256" key="6">
    <source>
        <dbReference type="SAM" id="Phobius"/>
    </source>
</evidence>
<sequence length="258" mass="27014">TQDPPGSGSPGAGPGPLPGLSLPTRGTRPPGGCGVARAGLSVLPCPCVSRPRVSCVSPAVPSCPGVTVCAPALQCPCSPSPRPRVVLCPRSNGFLSPWSLCAPSLTYQCPCGALVAITILCPCVSPMSPRCPDIVSPCPQAGLARCQREAEEVAELMRQNVARALEREGHLEQLQSRAQDLRQASEAFTRTTQTVTRRQHRRQRRWHLVALGLGFLLLFLLGLALALALTRSSPGTVTSTVPTPQGGTKHPPSTTGTL</sequence>
<dbReference type="GO" id="GO:0012505">
    <property type="term" value="C:endomembrane system"/>
    <property type="evidence" value="ECO:0007669"/>
    <property type="project" value="UniProtKB-SubCell"/>
</dbReference>
<dbReference type="InterPro" id="IPR001388">
    <property type="entry name" value="Synaptobrevin-like"/>
</dbReference>
<evidence type="ECO:0000256" key="5">
    <source>
        <dbReference type="SAM" id="MobiDB-lite"/>
    </source>
</evidence>
<dbReference type="PANTHER" id="PTHR47462:SF1">
    <property type="entry name" value="VESICLE-ASSOCIATED MEMBRANE PROTEIN 5"/>
    <property type="match status" value="1"/>
</dbReference>
<feature type="domain" description="V-SNARE coiled-coil homology" evidence="7">
    <location>
        <begin position="142"/>
        <end position="202"/>
    </location>
</feature>
<reference evidence="8" key="1">
    <citation type="submission" date="2022-12" db="EMBL/GenBank/DDBJ databases">
        <title>Bird 10,000 Genomes (B10K) Project - Family phase.</title>
        <authorList>
            <person name="Zhang G."/>
        </authorList>
    </citation>
    <scope>NUCLEOTIDE SEQUENCE</scope>
    <source>
        <strain evidence="8">B10K-CU-030-46</strain>
        <tissue evidence="8">Muscle</tissue>
    </source>
</reference>
<dbReference type="GO" id="GO:0005886">
    <property type="term" value="C:plasma membrane"/>
    <property type="evidence" value="ECO:0007669"/>
    <property type="project" value="TreeGrafter"/>
</dbReference>
<evidence type="ECO:0000259" key="7">
    <source>
        <dbReference type="PROSITE" id="PS50892"/>
    </source>
</evidence>
<evidence type="ECO:0000256" key="2">
    <source>
        <dbReference type="ARBA" id="ARBA00046280"/>
    </source>
</evidence>
<evidence type="ECO:0000313" key="9">
    <source>
        <dbReference type="Proteomes" id="UP000521578"/>
    </source>
</evidence>
<dbReference type="Pfam" id="PF00957">
    <property type="entry name" value="Synaptobrevin"/>
    <property type="match status" value="1"/>
</dbReference>
<name>A0AA97MX67_9PASS</name>
<evidence type="ECO:0000313" key="8">
    <source>
        <dbReference type="EMBL" id="NXE99375.1"/>
    </source>
</evidence>
<dbReference type="PANTHER" id="PTHR47462">
    <property type="entry name" value="VESICLE-ASSOCIATED MEMBRANE PROTEIN 5"/>
    <property type="match status" value="1"/>
</dbReference>
<evidence type="ECO:0000256" key="4">
    <source>
        <dbReference type="SAM" id="Coils"/>
    </source>
</evidence>
<keyword evidence="3 4" id="KW-0175">Coiled coil</keyword>
<dbReference type="InterPro" id="IPR042166">
    <property type="entry name" value="Vamp5"/>
</dbReference>
<feature type="transmembrane region" description="Helical" evidence="6">
    <location>
        <begin position="206"/>
        <end position="229"/>
    </location>
</feature>
<dbReference type="PRINTS" id="PR00219">
    <property type="entry name" value="SYNAPTOBREVN"/>
</dbReference>
<dbReference type="Proteomes" id="UP000521578">
    <property type="component" value="Unassembled WGS sequence"/>
</dbReference>
<keyword evidence="6" id="KW-1133">Transmembrane helix</keyword>
<keyword evidence="6" id="KW-0472">Membrane</keyword>
<keyword evidence="6" id="KW-0812">Transmembrane</keyword>
<dbReference type="EMBL" id="VWPS01000837">
    <property type="protein sequence ID" value="NXE99375.1"/>
    <property type="molecule type" value="Genomic_DNA"/>
</dbReference>
<dbReference type="Gene3D" id="1.20.5.110">
    <property type="match status" value="1"/>
</dbReference>
<feature type="region of interest" description="Disordered" evidence="5">
    <location>
        <begin position="234"/>
        <end position="258"/>
    </location>
</feature>
<feature type="coiled-coil region" evidence="4">
    <location>
        <begin position="147"/>
        <end position="191"/>
    </location>
</feature>
<evidence type="ECO:0000256" key="1">
    <source>
        <dbReference type="ARBA" id="ARBA00008025"/>
    </source>
</evidence>
<comment type="caution">
    <text evidence="8">The sequence shown here is derived from an EMBL/GenBank/DDBJ whole genome shotgun (WGS) entry which is preliminary data.</text>
</comment>
<dbReference type="AlphaFoldDB" id="A0AA97MX67"/>